<feature type="compositionally biased region" description="Polar residues" evidence="4">
    <location>
        <begin position="14"/>
        <end position="23"/>
    </location>
</feature>
<organism evidence="6 7">
    <name type="scientific">Stegodyphus mimosarum</name>
    <name type="common">African social velvet spider</name>
    <dbReference type="NCBI Taxonomy" id="407821"/>
    <lineage>
        <taxon>Eukaryota</taxon>
        <taxon>Metazoa</taxon>
        <taxon>Ecdysozoa</taxon>
        <taxon>Arthropoda</taxon>
        <taxon>Chelicerata</taxon>
        <taxon>Arachnida</taxon>
        <taxon>Araneae</taxon>
        <taxon>Araneomorphae</taxon>
        <taxon>Entelegynae</taxon>
        <taxon>Eresoidea</taxon>
        <taxon>Eresidae</taxon>
        <taxon>Stegodyphus</taxon>
    </lineage>
</organism>
<gene>
    <name evidence="6" type="ORF">X975_19744</name>
</gene>
<feature type="transmembrane region" description="Helical" evidence="5">
    <location>
        <begin position="205"/>
        <end position="227"/>
    </location>
</feature>
<keyword evidence="7" id="KW-1185">Reference proteome</keyword>
<dbReference type="Gene3D" id="1.20.1250.20">
    <property type="entry name" value="MFS general substrate transporter like domains"/>
    <property type="match status" value="1"/>
</dbReference>
<evidence type="ECO:0000256" key="5">
    <source>
        <dbReference type="SAM" id="Phobius"/>
    </source>
</evidence>
<evidence type="ECO:0000256" key="1">
    <source>
        <dbReference type="ARBA" id="ARBA00022692"/>
    </source>
</evidence>
<evidence type="ECO:0000256" key="3">
    <source>
        <dbReference type="ARBA" id="ARBA00023136"/>
    </source>
</evidence>
<reference evidence="6 7" key="1">
    <citation type="submission" date="2013-11" db="EMBL/GenBank/DDBJ databases">
        <title>Genome sequencing of Stegodyphus mimosarum.</title>
        <authorList>
            <person name="Bechsgaard J."/>
        </authorList>
    </citation>
    <scope>NUCLEOTIDE SEQUENCE [LARGE SCALE GENOMIC DNA]</scope>
</reference>
<feature type="transmembrane region" description="Helical" evidence="5">
    <location>
        <begin position="115"/>
        <end position="134"/>
    </location>
</feature>
<evidence type="ECO:0000313" key="6">
    <source>
        <dbReference type="EMBL" id="KFM56937.1"/>
    </source>
</evidence>
<dbReference type="EMBL" id="KK112173">
    <property type="protein sequence ID" value="KFM56937.1"/>
    <property type="molecule type" value="Genomic_DNA"/>
</dbReference>
<keyword evidence="1 5" id="KW-0812">Transmembrane</keyword>
<dbReference type="Proteomes" id="UP000054359">
    <property type="component" value="Unassembled WGS sequence"/>
</dbReference>
<proteinExistence type="predicted"/>
<feature type="non-terminal residue" evidence="6">
    <location>
        <position position="297"/>
    </location>
</feature>
<dbReference type="AlphaFoldDB" id="A0A087SVP8"/>
<evidence type="ECO:0000256" key="4">
    <source>
        <dbReference type="SAM" id="MobiDB-lite"/>
    </source>
</evidence>
<protein>
    <submittedName>
        <fullName evidence="6">Major facilitator superfamily domain-containing protein 4</fullName>
    </submittedName>
</protein>
<accession>A0A087SVP8</accession>
<dbReference type="PANTHER" id="PTHR23121:SF10">
    <property type="entry name" value="MAJOR FACILITATOR SUPERFAMILY DOMAIN-CONTAINING PROTEIN 4A"/>
    <property type="match status" value="1"/>
</dbReference>
<sequence length="297" mass="32555">MYLKIFRRGDINQNKDGCESESSAPRIPTNLSEEKFDTNPVPPLQTMLIAFLCASLMFLYDGLQAICGGYLYSYAVKGPVNLKRSNAAYLNALFWGMFAAGRLISIALATRLAPAFMLGCNIVGCTFGMLLMLALKYNKGILIFGTCIIGLFMSSVFPTALSLTEQYIKVTPTITSFLVFGAALGEMSMPVVLGHEFDRAGPITFLITGVVLCFLSLIIYMVLWIVGHSVVHYTGSSVMGLFSSCFPSRAAAEGEETSLTTQHVRYYSRMKGDTSENSLYAQQESSFTEQPTSQPQQ</sequence>
<feature type="transmembrane region" description="Helical" evidence="5">
    <location>
        <begin position="173"/>
        <end position="193"/>
    </location>
</feature>
<name>A0A087SVP8_STEMI</name>
<feature type="transmembrane region" description="Helical" evidence="5">
    <location>
        <begin position="141"/>
        <end position="161"/>
    </location>
</feature>
<dbReference type="InterPro" id="IPR036259">
    <property type="entry name" value="MFS_trans_sf"/>
</dbReference>
<feature type="transmembrane region" description="Helical" evidence="5">
    <location>
        <begin position="48"/>
        <end position="75"/>
    </location>
</feature>
<evidence type="ECO:0000256" key="2">
    <source>
        <dbReference type="ARBA" id="ARBA00022989"/>
    </source>
</evidence>
<dbReference type="OrthoDB" id="413079at2759"/>
<feature type="transmembrane region" description="Helical" evidence="5">
    <location>
        <begin position="87"/>
        <end position="109"/>
    </location>
</feature>
<keyword evidence="2 5" id="KW-1133">Transmembrane helix</keyword>
<keyword evidence="3 5" id="KW-0472">Membrane</keyword>
<dbReference type="STRING" id="407821.A0A087SVP8"/>
<dbReference type="OMA" id="YSRMSED"/>
<dbReference type="PANTHER" id="PTHR23121">
    <property type="entry name" value="SODIUM-DEPENDENT GLUCOSE TRANSPORTER 1"/>
    <property type="match status" value="1"/>
</dbReference>
<dbReference type="SUPFAM" id="SSF103473">
    <property type="entry name" value="MFS general substrate transporter"/>
    <property type="match status" value="1"/>
</dbReference>
<dbReference type="FunFam" id="1.20.1250.20:FF:000508">
    <property type="entry name" value="Sodium-dependent glucose transporter 1"/>
    <property type="match status" value="1"/>
</dbReference>
<feature type="compositionally biased region" description="Polar residues" evidence="4">
    <location>
        <begin position="275"/>
        <end position="297"/>
    </location>
</feature>
<evidence type="ECO:0000313" key="7">
    <source>
        <dbReference type="Proteomes" id="UP000054359"/>
    </source>
</evidence>
<feature type="region of interest" description="Disordered" evidence="4">
    <location>
        <begin position="14"/>
        <end position="36"/>
    </location>
</feature>
<feature type="region of interest" description="Disordered" evidence="4">
    <location>
        <begin position="273"/>
        <end position="297"/>
    </location>
</feature>